<accession>A0A0D0SEL4</accession>
<dbReference type="OrthoDB" id="2399179at2"/>
<reference evidence="1 4" key="2">
    <citation type="submission" date="2019-07" db="EMBL/GenBank/DDBJ databases">
        <title>Whole genome shotgun sequence of Staphylococcus gallinarum NBRC 109767.</title>
        <authorList>
            <person name="Hosoyama A."/>
            <person name="Uohara A."/>
            <person name="Ohji S."/>
            <person name="Ichikawa N."/>
        </authorList>
    </citation>
    <scope>NUCLEOTIDE SEQUENCE [LARGE SCALE GENOMIC DNA]</scope>
    <source>
        <strain evidence="1 4">NBRC 109767</strain>
    </source>
</reference>
<organism evidence="2 3">
    <name type="scientific">Staphylococcus gallinarum</name>
    <dbReference type="NCBI Taxonomy" id="1293"/>
    <lineage>
        <taxon>Bacteria</taxon>
        <taxon>Bacillati</taxon>
        <taxon>Bacillota</taxon>
        <taxon>Bacilli</taxon>
        <taxon>Bacillales</taxon>
        <taxon>Staphylococcaceae</taxon>
        <taxon>Staphylococcus</taxon>
    </lineage>
</organism>
<name>A0A0D0SEL4_STAGA</name>
<keyword evidence="4" id="KW-1185">Reference proteome</keyword>
<proteinExistence type="predicted"/>
<dbReference type="RefSeq" id="WP_042739665.1">
    <property type="nucleotide sequence ID" value="NZ_BKAX01000001.1"/>
</dbReference>
<protein>
    <recommendedName>
        <fullName evidence="5">Phage protein</fullName>
    </recommendedName>
</protein>
<sequence>MKKMETITVRYDAIFERQVEIPVYDHYENHNIEEAIDEDMRMHENDYLDGQFIEFDKVKIMDWRYS</sequence>
<evidence type="ECO:0000313" key="2">
    <source>
        <dbReference type="EMBL" id="SUM32096.1"/>
    </source>
</evidence>
<evidence type="ECO:0008006" key="5">
    <source>
        <dbReference type="Google" id="ProtNLM"/>
    </source>
</evidence>
<evidence type="ECO:0000313" key="3">
    <source>
        <dbReference type="Proteomes" id="UP000255277"/>
    </source>
</evidence>
<dbReference type="AlphaFoldDB" id="A0A0D0SEL4"/>
<dbReference type="Proteomes" id="UP000255277">
    <property type="component" value="Unassembled WGS sequence"/>
</dbReference>
<evidence type="ECO:0000313" key="1">
    <source>
        <dbReference type="EMBL" id="GEQ04542.1"/>
    </source>
</evidence>
<dbReference type="STRING" id="1293.SH09_10825"/>
<dbReference type="EMBL" id="UHDK01000001">
    <property type="protein sequence ID" value="SUM32096.1"/>
    <property type="molecule type" value="Genomic_DNA"/>
</dbReference>
<dbReference type="EMBL" id="BKAX01000001">
    <property type="protein sequence ID" value="GEQ04542.1"/>
    <property type="molecule type" value="Genomic_DNA"/>
</dbReference>
<reference evidence="2 3" key="1">
    <citation type="submission" date="2018-06" db="EMBL/GenBank/DDBJ databases">
        <authorList>
            <consortium name="Pathogen Informatics"/>
            <person name="Doyle S."/>
        </authorList>
    </citation>
    <scope>NUCLEOTIDE SEQUENCE [LARGE SCALE GENOMIC DNA]</scope>
    <source>
        <strain evidence="2 3">NCTC12195</strain>
    </source>
</reference>
<dbReference type="Proteomes" id="UP000321057">
    <property type="component" value="Unassembled WGS sequence"/>
</dbReference>
<evidence type="ECO:0000313" key="4">
    <source>
        <dbReference type="Proteomes" id="UP000321057"/>
    </source>
</evidence>
<gene>
    <name evidence="2" type="ORF">NCTC12195_01536</name>
    <name evidence="1" type="ORF">SGA02_03700</name>
</gene>